<dbReference type="InterPro" id="IPR000589">
    <property type="entry name" value="Ribosomal_uS15"/>
</dbReference>
<dbReference type="GO" id="GO:0003735">
    <property type="term" value="F:structural constituent of ribosome"/>
    <property type="evidence" value="ECO:0007669"/>
    <property type="project" value="InterPro"/>
</dbReference>
<dbReference type="GO" id="GO:0006412">
    <property type="term" value="P:translation"/>
    <property type="evidence" value="ECO:0007669"/>
    <property type="project" value="UniProtKB-UniRule"/>
</dbReference>
<dbReference type="PANTHER" id="PTHR23321:SF26">
    <property type="entry name" value="SMALL RIBOSOMAL SUBUNIT PROTEIN US15M"/>
    <property type="match status" value="1"/>
</dbReference>
<gene>
    <name evidence="5 7" type="primary">rps15</name>
</gene>
<comment type="subcellular location">
    <subcellularLocation>
        <location evidence="5">Plastid</location>
        <location evidence="5">Chloroplast</location>
    </subcellularLocation>
</comment>
<dbReference type="Pfam" id="PF00312">
    <property type="entry name" value="Ribosomal_S15"/>
    <property type="match status" value="1"/>
</dbReference>
<dbReference type="PANTHER" id="PTHR23321">
    <property type="entry name" value="RIBOSOMAL PROTEIN S15, BACTERIAL AND ORGANELLAR"/>
    <property type="match status" value="1"/>
</dbReference>
<dbReference type="InterPro" id="IPR005290">
    <property type="entry name" value="Ribosomal_uS15_bac-type"/>
</dbReference>
<dbReference type="GO" id="GO:0009507">
    <property type="term" value="C:chloroplast"/>
    <property type="evidence" value="ECO:0007669"/>
    <property type="project" value="UniProtKB-SubCell"/>
</dbReference>
<keyword evidence="3 5" id="KW-0687">Ribonucleoprotein</keyword>
<name>A0A4Y5QDJ3_9ROSI</name>
<dbReference type="GO" id="GO:1990904">
    <property type="term" value="C:ribonucleoprotein complex"/>
    <property type="evidence" value="ECO:0007669"/>
    <property type="project" value="UniProtKB-KW"/>
</dbReference>
<evidence type="ECO:0000256" key="1">
    <source>
        <dbReference type="ARBA" id="ARBA00008434"/>
    </source>
</evidence>
<evidence type="ECO:0000256" key="4">
    <source>
        <dbReference type="ARBA" id="ARBA00035250"/>
    </source>
</evidence>
<comment type="subunit">
    <text evidence="5">Part of the 30S ribosomal subunit.</text>
</comment>
<dbReference type="SMART" id="SM01387">
    <property type="entry name" value="Ribosomal_S15"/>
    <property type="match status" value="1"/>
</dbReference>
<geneLocation type="chloroplast" evidence="7"/>
<accession>A0A4Y5QDJ3</accession>
<reference evidence="7" key="1">
    <citation type="journal article" date="2019" name="Mol. Phylogenet. Evol.">
        <title>Highly accelerated rates of genomic rearrangements and nucleotide substitutions in plastid genomes of Passiflora subgenus Decaloba.</title>
        <authorList>
            <person name="Shrestha B."/>
            <person name="Weng M.L."/>
            <person name="Theriot E.C."/>
            <person name="Gilbert L.E."/>
            <person name="Ruhlman T.A."/>
            <person name="Krosnick S.E."/>
            <person name="Jansen R.K."/>
        </authorList>
    </citation>
    <scope>NUCLEOTIDE SEQUENCE</scope>
</reference>
<dbReference type="GeneID" id="40877133"/>
<keyword evidence="7" id="KW-0150">Chloroplast</keyword>
<dbReference type="NCBIfam" id="TIGR00952">
    <property type="entry name" value="S15_bact"/>
    <property type="match status" value="1"/>
</dbReference>
<dbReference type="AlphaFoldDB" id="A0A4Y5QDJ3"/>
<evidence type="ECO:0000256" key="2">
    <source>
        <dbReference type="ARBA" id="ARBA00022980"/>
    </source>
</evidence>
<dbReference type="RefSeq" id="YP_009670476.1">
    <property type="nucleotide sequence ID" value="NC_043813.1"/>
</dbReference>
<dbReference type="PROSITE" id="PS00362">
    <property type="entry name" value="RIBOSOMAL_S15"/>
    <property type="match status" value="1"/>
</dbReference>
<evidence type="ECO:0000256" key="5">
    <source>
        <dbReference type="HAMAP-Rule" id="MF_01343"/>
    </source>
</evidence>
<organism evidence="7">
    <name type="scientific">Passiflora jatunsachensis</name>
    <dbReference type="NCBI Taxonomy" id="1341363"/>
    <lineage>
        <taxon>Eukaryota</taxon>
        <taxon>Viridiplantae</taxon>
        <taxon>Streptophyta</taxon>
        <taxon>Embryophyta</taxon>
        <taxon>Tracheophyta</taxon>
        <taxon>Spermatophyta</taxon>
        <taxon>Magnoliopsida</taxon>
        <taxon>eudicotyledons</taxon>
        <taxon>Gunneridae</taxon>
        <taxon>Pentapetalae</taxon>
        <taxon>rosids</taxon>
        <taxon>fabids</taxon>
        <taxon>Malpighiales</taxon>
        <taxon>Passifloraceae</taxon>
        <taxon>Passiflora</taxon>
    </lineage>
</organism>
<evidence type="ECO:0000256" key="6">
    <source>
        <dbReference type="RuleBase" id="RU003919"/>
    </source>
</evidence>
<sequence length="91" mass="11088">MLNKNSIIISKKKKKKNTGCVEFQIISFTKKIRALVPHFELHKRDYSSQRGLRKILEKRRRLLSYLKKKNVLDYQRLTRKLNIRELNEKEF</sequence>
<keyword evidence="2 5" id="KW-0689">Ribosomal protein</keyword>
<proteinExistence type="inferred from homology"/>
<dbReference type="SUPFAM" id="SSF47060">
    <property type="entry name" value="S15/NS1 RNA-binding domain"/>
    <property type="match status" value="1"/>
</dbReference>
<dbReference type="EMBL" id="MK694920">
    <property type="protein sequence ID" value="QCX29755.1"/>
    <property type="molecule type" value="Genomic_DNA"/>
</dbReference>
<evidence type="ECO:0000313" key="7">
    <source>
        <dbReference type="EMBL" id="QCX29755.1"/>
    </source>
</evidence>
<dbReference type="Gene3D" id="1.10.287.10">
    <property type="entry name" value="S15/NS1, RNA-binding"/>
    <property type="match status" value="1"/>
</dbReference>
<comment type="similarity">
    <text evidence="1 5 6">Belongs to the universal ribosomal protein uS15 family.</text>
</comment>
<protein>
    <recommendedName>
        <fullName evidence="4 5">Small ribosomal subunit protein uS15c</fullName>
    </recommendedName>
</protein>
<evidence type="ECO:0000256" key="3">
    <source>
        <dbReference type="ARBA" id="ARBA00023274"/>
    </source>
</evidence>
<dbReference type="GO" id="GO:0005840">
    <property type="term" value="C:ribosome"/>
    <property type="evidence" value="ECO:0007669"/>
    <property type="project" value="UniProtKB-KW"/>
</dbReference>
<dbReference type="CDD" id="cd00353">
    <property type="entry name" value="Ribosomal_S15p_S13e"/>
    <property type="match status" value="1"/>
</dbReference>
<keyword evidence="7" id="KW-0934">Plastid</keyword>
<dbReference type="InterPro" id="IPR009068">
    <property type="entry name" value="uS15_NS1_RNA-bd_sf"/>
</dbReference>
<dbReference type="HAMAP" id="MF_01343_B">
    <property type="entry name" value="Ribosomal_uS15_B"/>
    <property type="match status" value="1"/>
</dbReference>